<dbReference type="EMBL" id="JAQQLI010000025">
    <property type="protein sequence ID" value="MDC7787291.1"/>
    <property type="molecule type" value="Genomic_DNA"/>
</dbReference>
<dbReference type="RefSeq" id="WP_272778129.1">
    <property type="nucleotide sequence ID" value="NZ_JAQQLI010000025.1"/>
</dbReference>
<reference evidence="3" key="2">
    <citation type="submission" date="2023-02" db="EMBL/GenBank/DDBJ databases">
        <authorList>
            <person name="Rayyan A."/>
            <person name="Meyer T."/>
            <person name="Kyndt J.A."/>
        </authorList>
    </citation>
    <scope>NUCLEOTIDE SEQUENCE</scope>
    <source>
        <strain evidence="3">DSM 9987</strain>
    </source>
</reference>
<dbReference type="PROSITE" id="PS00409">
    <property type="entry name" value="PROKAR_NTER_METHYL"/>
    <property type="match status" value="1"/>
</dbReference>
<evidence type="ECO:0000313" key="3">
    <source>
        <dbReference type="EMBL" id="MDC7787291.1"/>
    </source>
</evidence>
<evidence type="ECO:0000313" key="4">
    <source>
        <dbReference type="Proteomes" id="UP001165652"/>
    </source>
</evidence>
<gene>
    <name evidence="3" type="ORF">PQJ73_16495</name>
</gene>
<comment type="caution">
    <text evidence="3">The sequence shown here is derived from an EMBL/GenBank/DDBJ whole genome shotgun (WGS) entry which is preliminary data.</text>
</comment>
<keyword evidence="4" id="KW-1185">Reference proteome</keyword>
<feature type="transmembrane region" description="Helical" evidence="2">
    <location>
        <begin position="20"/>
        <end position="42"/>
    </location>
</feature>
<sequence length="236" mass="24785">MSRTASVSRAAEAGFTLVEALVATVLMGVVLGALATVTAQWLPGWNRGLVRVQRAEQVALAMDRVVADLAAAEMVPRDRESKAPLFEGTALAVTVVRTALGPNARPGLEIVRIAAAGHGLALARSAAPYLPRDPEDLPPRFFDAVPLLGAPYRVSFSYAGRDGVWQAEWIDMKELPRAVRVVVRDGTSGRALAASTVAPIRAELRAECVVETTAEGCGPRPAAPAAATTDTGVPTR</sequence>
<dbReference type="Proteomes" id="UP001165652">
    <property type="component" value="Unassembled WGS sequence"/>
</dbReference>
<dbReference type="InterPro" id="IPR012902">
    <property type="entry name" value="N_methyl_site"/>
</dbReference>
<protein>
    <submittedName>
        <fullName evidence="3">Prepilin-type N-terminal cleavage/methylation domain-containing protein</fullName>
    </submittedName>
</protein>
<keyword evidence="2" id="KW-0812">Transmembrane</keyword>
<reference evidence="3" key="1">
    <citation type="journal article" date="2023" name="Microbiol Resour">
        <title>Genome Sequences of Rhodoplanes serenus and Two Thermotolerant Strains, Rhodoplanes tepidamans and 'Rhodoplanes cryptolactis,' Further Refine the Genus.</title>
        <authorList>
            <person name="Rayyan A.A."/>
            <person name="Kyndt J.A."/>
        </authorList>
    </citation>
    <scope>NUCLEOTIDE SEQUENCE</scope>
    <source>
        <strain evidence="3">DSM 9987</strain>
    </source>
</reference>
<proteinExistence type="predicted"/>
<name>A0ABT5JC75_RHOTP</name>
<keyword evidence="2" id="KW-0472">Membrane</keyword>
<dbReference type="Pfam" id="PF07963">
    <property type="entry name" value="N_methyl"/>
    <property type="match status" value="1"/>
</dbReference>
<accession>A0ABT5JC75</accession>
<organism evidence="3 4">
    <name type="scientific">Rhodoplanes tepidamans</name>
    <name type="common">Rhodoplanes cryptolactis</name>
    <dbReference type="NCBI Taxonomy" id="200616"/>
    <lineage>
        <taxon>Bacteria</taxon>
        <taxon>Pseudomonadati</taxon>
        <taxon>Pseudomonadota</taxon>
        <taxon>Alphaproteobacteria</taxon>
        <taxon>Hyphomicrobiales</taxon>
        <taxon>Nitrobacteraceae</taxon>
        <taxon>Rhodoplanes</taxon>
    </lineage>
</organism>
<evidence type="ECO:0000256" key="1">
    <source>
        <dbReference type="SAM" id="MobiDB-lite"/>
    </source>
</evidence>
<keyword evidence="2" id="KW-1133">Transmembrane helix</keyword>
<evidence type="ECO:0000256" key="2">
    <source>
        <dbReference type="SAM" id="Phobius"/>
    </source>
</evidence>
<feature type="region of interest" description="Disordered" evidence="1">
    <location>
        <begin position="215"/>
        <end position="236"/>
    </location>
</feature>